<organism evidence="2 3">
    <name type="scientific">Spartinivicinus poritis</name>
    <dbReference type="NCBI Taxonomy" id="2994640"/>
    <lineage>
        <taxon>Bacteria</taxon>
        <taxon>Pseudomonadati</taxon>
        <taxon>Pseudomonadota</taxon>
        <taxon>Gammaproteobacteria</taxon>
        <taxon>Oceanospirillales</taxon>
        <taxon>Zooshikellaceae</taxon>
        <taxon>Spartinivicinus</taxon>
    </lineage>
</organism>
<keyword evidence="3" id="KW-1185">Reference proteome</keyword>
<evidence type="ECO:0008006" key="4">
    <source>
        <dbReference type="Google" id="ProtNLM"/>
    </source>
</evidence>
<name>A0ABT5UHR6_9GAMM</name>
<protein>
    <recommendedName>
        <fullName evidence="4">ATP synthase F0 subunit 8</fullName>
    </recommendedName>
</protein>
<sequence length="136" mass="16207">MEERLGGAYMTFFISFTFILLFAMLVAYALYSDTQNKVWNELAISFPNSNGQHSNSNYKIQMVFFRRESEKKFDYFNSMKVFIDEKGVYMRPTLNHYFLKPVFIPLKSLKPVKEKYLFIKKRRVFKVDGYDICIAI</sequence>
<comment type="caution">
    <text evidence="2">The sequence shown here is derived from an EMBL/GenBank/DDBJ whole genome shotgun (WGS) entry which is preliminary data.</text>
</comment>
<gene>
    <name evidence="2" type="ORF">ORQ98_28310</name>
</gene>
<evidence type="ECO:0000256" key="1">
    <source>
        <dbReference type="SAM" id="Phobius"/>
    </source>
</evidence>
<dbReference type="EMBL" id="JAPMOU010000095">
    <property type="protein sequence ID" value="MDE1465872.1"/>
    <property type="molecule type" value="Genomic_DNA"/>
</dbReference>
<evidence type="ECO:0000313" key="2">
    <source>
        <dbReference type="EMBL" id="MDE1465872.1"/>
    </source>
</evidence>
<keyword evidence="1" id="KW-1133">Transmembrane helix</keyword>
<dbReference type="Proteomes" id="UP001528823">
    <property type="component" value="Unassembled WGS sequence"/>
</dbReference>
<keyword evidence="1" id="KW-0472">Membrane</keyword>
<accession>A0ABT5UHR6</accession>
<keyword evidence="1" id="KW-0812">Transmembrane</keyword>
<feature type="transmembrane region" description="Helical" evidence="1">
    <location>
        <begin position="6"/>
        <end position="31"/>
    </location>
</feature>
<dbReference type="RefSeq" id="WP_274692174.1">
    <property type="nucleotide sequence ID" value="NZ_JAPMOU010000095.1"/>
</dbReference>
<evidence type="ECO:0000313" key="3">
    <source>
        <dbReference type="Proteomes" id="UP001528823"/>
    </source>
</evidence>
<reference evidence="2 3" key="1">
    <citation type="submission" date="2022-11" db="EMBL/GenBank/DDBJ databases">
        <title>Spartinivicinus poritis sp. nov., isolated from scleractinian coral Porites lutea.</title>
        <authorList>
            <person name="Zhang G."/>
            <person name="Cai L."/>
            <person name="Wei Q."/>
        </authorList>
    </citation>
    <scope>NUCLEOTIDE SEQUENCE [LARGE SCALE GENOMIC DNA]</scope>
    <source>
        <strain evidence="2 3">A2-2</strain>
    </source>
</reference>
<proteinExistence type="predicted"/>